<keyword evidence="9" id="KW-0406">Ion transport</keyword>
<dbReference type="PROSITE" id="PS51450">
    <property type="entry name" value="LRR"/>
    <property type="match status" value="2"/>
</dbReference>
<evidence type="ECO:0000256" key="4">
    <source>
        <dbReference type="ARBA" id="ARBA00022614"/>
    </source>
</evidence>
<evidence type="ECO:0000256" key="6">
    <source>
        <dbReference type="ARBA" id="ARBA00022729"/>
    </source>
</evidence>
<keyword evidence="10" id="KW-0472">Membrane</keyword>
<keyword evidence="4" id="KW-0433">Leucine-rich repeat</keyword>
<dbReference type="SUPFAM" id="SSF52058">
    <property type="entry name" value="L domain-like"/>
    <property type="match status" value="1"/>
</dbReference>
<dbReference type="Pfam" id="PF13855">
    <property type="entry name" value="LRR_8"/>
    <property type="match status" value="1"/>
</dbReference>
<dbReference type="SMART" id="SM00365">
    <property type="entry name" value="LRR_SD22"/>
    <property type="match status" value="3"/>
</dbReference>
<dbReference type="InterPro" id="IPR003591">
    <property type="entry name" value="Leu-rich_rpt_typical-subtyp"/>
</dbReference>
<dbReference type="InterPro" id="IPR032675">
    <property type="entry name" value="LRR_dom_sf"/>
</dbReference>
<evidence type="ECO:0000256" key="11">
    <source>
        <dbReference type="ARBA" id="ARBA00023157"/>
    </source>
</evidence>
<evidence type="ECO:0000256" key="7">
    <source>
        <dbReference type="ARBA" id="ARBA00022737"/>
    </source>
</evidence>
<evidence type="ECO:0000313" key="14">
    <source>
        <dbReference type="Proteomes" id="UP000325155"/>
    </source>
</evidence>
<dbReference type="InterPro" id="IPR051432">
    <property type="entry name" value="KCNMA1_auxiliary"/>
</dbReference>
<dbReference type="SMART" id="SM00369">
    <property type="entry name" value="LRR_TYP"/>
    <property type="match status" value="5"/>
</dbReference>
<keyword evidence="3" id="KW-1003">Cell membrane</keyword>
<dbReference type="Pfam" id="PF00560">
    <property type="entry name" value="LRR_1"/>
    <property type="match status" value="1"/>
</dbReference>
<evidence type="ECO:0000256" key="1">
    <source>
        <dbReference type="ARBA" id="ARBA00004162"/>
    </source>
</evidence>
<sequence>MNKIILSTLMAISVFSLDCAPPTNIERYNNCITAIRGNVEHLSQFQTVEGYNAELISGSTQSALLGFCGYQILKSGTNQPSYDDVLKSVKSDKPHNKYKNSICIATYFHAAYVSNIAKPIGAISRIFVNIKQLNLQGAGLTYLPDGIFSGLDKLTELNLSGNCSAKQIEFLSPAVNQLECLPDGIFSGLDKLTNLDLGGNKLTSLPSSTYKLTALKELSVRKNKLTSISDGISSLKNLEELFLDSNELTEIPYSIDELKCLKDLSLFPNQISAISFKMNRLLIENNRNLGE</sequence>
<keyword evidence="11" id="KW-1015">Disulfide bond</keyword>
<evidence type="ECO:0000256" key="10">
    <source>
        <dbReference type="ARBA" id="ARBA00023136"/>
    </source>
</evidence>
<dbReference type="GO" id="GO:0005886">
    <property type="term" value="C:plasma membrane"/>
    <property type="evidence" value="ECO:0007669"/>
    <property type="project" value="UniProtKB-SubCell"/>
</dbReference>
<dbReference type="Proteomes" id="UP000325155">
    <property type="component" value="Chromosome"/>
</dbReference>
<reference evidence="13 14" key="1">
    <citation type="submission" date="2019-08" db="EMBL/GenBank/DDBJ databases">
        <title>Highly reduced genomes of protist endosymbionts show evolutionary convergence.</title>
        <authorList>
            <person name="George E."/>
            <person name="Husnik F."/>
            <person name="Tashyreva D."/>
            <person name="Prokopchuk G."/>
            <person name="Horak A."/>
            <person name="Kwong W.K."/>
            <person name="Lukes J."/>
            <person name="Keeling P.J."/>
        </authorList>
    </citation>
    <scope>NUCLEOTIDE SEQUENCE [LARGE SCALE GENOMIC DNA]</scope>
    <source>
        <strain evidence="13">1605</strain>
    </source>
</reference>
<gene>
    <name evidence="13" type="ORF">FZC35_02150</name>
</gene>
<dbReference type="PANTHER" id="PTHR46473:SF10">
    <property type="entry name" value="LD45603P-RELATED"/>
    <property type="match status" value="1"/>
</dbReference>
<evidence type="ECO:0000256" key="12">
    <source>
        <dbReference type="ARBA" id="ARBA00023303"/>
    </source>
</evidence>
<proteinExistence type="predicted"/>
<dbReference type="RefSeq" id="WP_148981014.1">
    <property type="nucleotide sequence ID" value="NZ_CP043315.1"/>
</dbReference>
<keyword evidence="14" id="KW-1185">Reference proteome</keyword>
<name>A0A5C0UEM5_9PROT</name>
<evidence type="ECO:0000256" key="3">
    <source>
        <dbReference type="ARBA" id="ARBA00022475"/>
    </source>
</evidence>
<keyword evidence="6" id="KW-0732">Signal</keyword>
<evidence type="ECO:0000256" key="8">
    <source>
        <dbReference type="ARBA" id="ARBA00022989"/>
    </source>
</evidence>
<dbReference type="GO" id="GO:0034220">
    <property type="term" value="P:monoatomic ion transmembrane transport"/>
    <property type="evidence" value="ECO:0007669"/>
    <property type="project" value="UniProtKB-KW"/>
</dbReference>
<accession>A0A5C0UEM5</accession>
<dbReference type="SMART" id="SM00364">
    <property type="entry name" value="LRR_BAC"/>
    <property type="match status" value="3"/>
</dbReference>
<keyword evidence="8" id="KW-1133">Transmembrane helix</keyword>
<dbReference type="Gene3D" id="3.80.10.10">
    <property type="entry name" value="Ribonuclease Inhibitor"/>
    <property type="match status" value="2"/>
</dbReference>
<evidence type="ECO:0000313" key="13">
    <source>
        <dbReference type="EMBL" id="QEK38167.1"/>
    </source>
</evidence>
<dbReference type="InterPro" id="IPR001611">
    <property type="entry name" value="Leu-rich_rpt"/>
</dbReference>
<evidence type="ECO:0000256" key="9">
    <source>
        <dbReference type="ARBA" id="ARBA00023065"/>
    </source>
</evidence>
<dbReference type="AlphaFoldDB" id="A0A5C0UEM5"/>
<keyword evidence="5" id="KW-0812">Transmembrane</keyword>
<evidence type="ECO:0000256" key="2">
    <source>
        <dbReference type="ARBA" id="ARBA00022448"/>
    </source>
</evidence>
<protein>
    <submittedName>
        <fullName evidence="13">Leucine-rich repeat protein</fullName>
    </submittedName>
</protein>
<keyword evidence="7" id="KW-0677">Repeat</keyword>
<dbReference type="EMBL" id="CP043315">
    <property type="protein sequence ID" value="QEK38167.1"/>
    <property type="molecule type" value="Genomic_DNA"/>
</dbReference>
<dbReference type="OrthoDB" id="8532199at2"/>
<keyword evidence="2" id="KW-0813">Transport</keyword>
<comment type="subcellular location">
    <subcellularLocation>
        <location evidence="1">Cell membrane</location>
        <topology evidence="1">Single-pass membrane protein</topology>
    </subcellularLocation>
</comment>
<evidence type="ECO:0000256" key="5">
    <source>
        <dbReference type="ARBA" id="ARBA00022692"/>
    </source>
</evidence>
<keyword evidence="12" id="KW-0407">Ion channel</keyword>
<organism evidence="13 14">
    <name type="scientific">Candidatus Cytomitobacter indipagum</name>
    <dbReference type="NCBI Taxonomy" id="2601575"/>
    <lineage>
        <taxon>Bacteria</taxon>
        <taxon>Pseudomonadati</taxon>
        <taxon>Pseudomonadota</taxon>
        <taxon>Alphaproteobacteria</taxon>
        <taxon>Holosporales</taxon>
        <taxon>Holosporaceae</taxon>
        <taxon>Candidatus Cytomitobacter</taxon>
    </lineage>
</organism>
<dbReference type="PANTHER" id="PTHR46473">
    <property type="entry name" value="GH08155P"/>
    <property type="match status" value="1"/>
</dbReference>
<dbReference type="KEGG" id="cip:FZC35_02150"/>